<sequence length="219" mass="23720">MTSLFRNPENENTTIEKISIGPSETEKESLSAQFQVHENQPTSNSNKTQARMFLRRRIVLLTFALILAIVVITVTIVGLLISSYNERQQAEAEAREATGPFIEIENEKKVSSIAAGFPDVGDPDADDERDTFLPVSPARTIPDTGSGFKPIATEKTLKRGKIPVLRVKEEVEIFAELGSGDSSGDQHEAGSGDSSGSRHDTRNGCGSGCGSGTEQHRFV</sequence>
<proteinExistence type="predicted"/>
<name>A0AAD5L830_9CRUS</name>
<keyword evidence="2" id="KW-1133">Transmembrane helix</keyword>
<protein>
    <submittedName>
        <fullName evidence="3">Uncharacterized protein</fullName>
    </submittedName>
</protein>
<evidence type="ECO:0000256" key="1">
    <source>
        <dbReference type="SAM" id="MobiDB-lite"/>
    </source>
</evidence>
<evidence type="ECO:0000313" key="4">
    <source>
        <dbReference type="Proteomes" id="UP000820818"/>
    </source>
</evidence>
<reference evidence="3 4" key="1">
    <citation type="submission" date="2022-05" db="EMBL/GenBank/DDBJ databases">
        <title>A multi-omics perspective on studying reproductive biology in Daphnia sinensis.</title>
        <authorList>
            <person name="Jia J."/>
        </authorList>
    </citation>
    <scope>NUCLEOTIDE SEQUENCE [LARGE SCALE GENOMIC DNA]</scope>
    <source>
        <strain evidence="3 4">WSL</strain>
    </source>
</reference>
<keyword evidence="4" id="KW-1185">Reference proteome</keyword>
<dbReference type="AlphaFoldDB" id="A0AAD5L830"/>
<keyword evidence="2" id="KW-0812">Transmembrane</keyword>
<feature type="compositionally biased region" description="Basic and acidic residues" evidence="1">
    <location>
        <begin position="184"/>
        <end position="202"/>
    </location>
</feature>
<evidence type="ECO:0000256" key="2">
    <source>
        <dbReference type="SAM" id="Phobius"/>
    </source>
</evidence>
<keyword evidence="2" id="KW-0472">Membrane</keyword>
<accession>A0AAD5L830</accession>
<feature type="region of interest" description="Disordered" evidence="1">
    <location>
        <begin position="176"/>
        <end position="219"/>
    </location>
</feature>
<dbReference type="Proteomes" id="UP000820818">
    <property type="component" value="Linkage Group LG6"/>
</dbReference>
<gene>
    <name evidence="3" type="ORF">GHT06_017266</name>
</gene>
<comment type="caution">
    <text evidence="3">The sequence shown here is derived from an EMBL/GenBank/DDBJ whole genome shotgun (WGS) entry which is preliminary data.</text>
</comment>
<organism evidence="3 4">
    <name type="scientific">Daphnia sinensis</name>
    <dbReference type="NCBI Taxonomy" id="1820382"/>
    <lineage>
        <taxon>Eukaryota</taxon>
        <taxon>Metazoa</taxon>
        <taxon>Ecdysozoa</taxon>
        <taxon>Arthropoda</taxon>
        <taxon>Crustacea</taxon>
        <taxon>Branchiopoda</taxon>
        <taxon>Diplostraca</taxon>
        <taxon>Cladocera</taxon>
        <taxon>Anomopoda</taxon>
        <taxon>Daphniidae</taxon>
        <taxon>Daphnia</taxon>
        <taxon>Daphnia similis group</taxon>
    </lineage>
</organism>
<evidence type="ECO:0000313" key="3">
    <source>
        <dbReference type="EMBL" id="KAI9557438.1"/>
    </source>
</evidence>
<feature type="transmembrane region" description="Helical" evidence="2">
    <location>
        <begin position="58"/>
        <end position="81"/>
    </location>
</feature>
<dbReference type="EMBL" id="WJBH02000006">
    <property type="protein sequence ID" value="KAI9557438.1"/>
    <property type="molecule type" value="Genomic_DNA"/>
</dbReference>